<dbReference type="Proteomes" id="UP001604277">
    <property type="component" value="Unassembled WGS sequence"/>
</dbReference>
<dbReference type="EMBL" id="JBFOLJ010000001">
    <property type="protein sequence ID" value="KAL2556403.1"/>
    <property type="molecule type" value="Genomic_DNA"/>
</dbReference>
<reference evidence="2" key="1">
    <citation type="submission" date="2024-07" db="EMBL/GenBank/DDBJ databases">
        <title>Two chromosome-level genome assemblies of Korean endemic species Abeliophyllum distichum and Forsythia ovata (Oleaceae).</title>
        <authorList>
            <person name="Jang H."/>
        </authorList>
    </citation>
    <scope>NUCLEOTIDE SEQUENCE [LARGE SCALE GENOMIC DNA]</scope>
</reference>
<proteinExistence type="predicted"/>
<evidence type="ECO:0000313" key="1">
    <source>
        <dbReference type="EMBL" id="KAL2556403.1"/>
    </source>
</evidence>
<dbReference type="AlphaFoldDB" id="A0ABD1X640"/>
<sequence>MHLNSLVKKLIDLYLSDRQLMVPDASTMKFSHIASLKIQILKFRRRIMCSSSAVRFITVQKRLLETCFHGSYSARLLIWRFKSQWKQLQRMKSHNIRYNYDAQSYSQNFDEGCSDDNPSPLAPR</sequence>
<keyword evidence="2" id="KW-1185">Reference proteome</keyword>
<evidence type="ECO:0000313" key="2">
    <source>
        <dbReference type="Proteomes" id="UP001604277"/>
    </source>
</evidence>
<organism evidence="1 2">
    <name type="scientific">Forsythia ovata</name>
    <dbReference type="NCBI Taxonomy" id="205694"/>
    <lineage>
        <taxon>Eukaryota</taxon>
        <taxon>Viridiplantae</taxon>
        <taxon>Streptophyta</taxon>
        <taxon>Embryophyta</taxon>
        <taxon>Tracheophyta</taxon>
        <taxon>Spermatophyta</taxon>
        <taxon>Magnoliopsida</taxon>
        <taxon>eudicotyledons</taxon>
        <taxon>Gunneridae</taxon>
        <taxon>Pentapetalae</taxon>
        <taxon>asterids</taxon>
        <taxon>lamiids</taxon>
        <taxon>Lamiales</taxon>
        <taxon>Oleaceae</taxon>
        <taxon>Forsythieae</taxon>
        <taxon>Forsythia</taxon>
    </lineage>
</organism>
<gene>
    <name evidence="1" type="ORF">Fot_01142</name>
</gene>
<comment type="caution">
    <text evidence="1">The sequence shown here is derived from an EMBL/GenBank/DDBJ whole genome shotgun (WGS) entry which is preliminary data.</text>
</comment>
<protein>
    <submittedName>
        <fullName evidence="1">HTH myb-type domain-containing protein</fullName>
    </submittedName>
</protein>
<name>A0ABD1X640_9LAMI</name>
<dbReference type="PANTHER" id="PTHR34538">
    <property type="entry name" value="EXPRESSED PROTEIN"/>
    <property type="match status" value="1"/>
</dbReference>
<accession>A0ABD1X640</accession>
<dbReference type="PANTHER" id="PTHR34538:SF4">
    <property type="entry name" value="EXPRESSED PROTEIN"/>
    <property type="match status" value="1"/>
</dbReference>